<keyword evidence="3" id="KW-0697">Rotamase</keyword>
<dbReference type="InterPro" id="IPR002130">
    <property type="entry name" value="Cyclophilin-type_PPIase_dom"/>
</dbReference>
<dbReference type="FunFam" id="2.40.100.10:FF:000005">
    <property type="entry name" value="Peptidyl-prolyl cis-trans isomerase G"/>
    <property type="match status" value="1"/>
</dbReference>
<evidence type="ECO:0000313" key="8">
    <source>
        <dbReference type="Proteomes" id="UP001196413"/>
    </source>
</evidence>
<feature type="compositionally biased region" description="Basic residues" evidence="5">
    <location>
        <begin position="334"/>
        <end position="376"/>
    </location>
</feature>
<dbReference type="GO" id="GO:0006457">
    <property type="term" value="P:protein folding"/>
    <property type="evidence" value="ECO:0007669"/>
    <property type="project" value="InterPro"/>
</dbReference>
<feature type="compositionally biased region" description="Acidic residues" evidence="5">
    <location>
        <begin position="472"/>
        <end position="481"/>
    </location>
</feature>
<evidence type="ECO:0000256" key="3">
    <source>
        <dbReference type="ARBA" id="ARBA00023110"/>
    </source>
</evidence>
<dbReference type="PANTHER" id="PTHR11071">
    <property type="entry name" value="PEPTIDYL-PROLYL CIS-TRANS ISOMERASE"/>
    <property type="match status" value="1"/>
</dbReference>
<dbReference type="GO" id="GO:0016018">
    <property type="term" value="F:cyclosporin A binding"/>
    <property type="evidence" value="ECO:0007669"/>
    <property type="project" value="TreeGrafter"/>
</dbReference>
<evidence type="ECO:0000256" key="4">
    <source>
        <dbReference type="ARBA" id="ARBA00023235"/>
    </source>
</evidence>
<gene>
    <name evidence="7" type="ORF">KIN20_031381</name>
</gene>
<feature type="domain" description="PPIase cyclophilin-type" evidence="6">
    <location>
        <begin position="67"/>
        <end position="232"/>
    </location>
</feature>
<feature type="region of interest" description="Disordered" evidence="5">
    <location>
        <begin position="236"/>
        <end position="552"/>
    </location>
</feature>
<feature type="compositionally biased region" description="Basic and acidic residues" evidence="5">
    <location>
        <begin position="263"/>
        <end position="279"/>
    </location>
</feature>
<dbReference type="Proteomes" id="UP001196413">
    <property type="component" value="Unassembled WGS sequence"/>
</dbReference>
<comment type="caution">
    <text evidence="7">The sequence shown here is derived from an EMBL/GenBank/DDBJ whole genome shotgun (WGS) entry which is preliminary data.</text>
</comment>
<comment type="catalytic activity">
    <reaction evidence="1">
        <text>[protein]-peptidylproline (omega=180) = [protein]-peptidylproline (omega=0)</text>
        <dbReference type="Rhea" id="RHEA:16237"/>
        <dbReference type="Rhea" id="RHEA-COMP:10747"/>
        <dbReference type="Rhea" id="RHEA-COMP:10748"/>
        <dbReference type="ChEBI" id="CHEBI:83833"/>
        <dbReference type="ChEBI" id="CHEBI:83834"/>
        <dbReference type="EC" id="5.2.1.8"/>
    </reaction>
</comment>
<protein>
    <recommendedName>
        <fullName evidence="2">peptidylprolyl isomerase</fullName>
        <ecNumber evidence="2">5.2.1.8</ecNumber>
    </recommendedName>
</protein>
<dbReference type="PROSITE" id="PS50072">
    <property type="entry name" value="CSA_PPIASE_2"/>
    <property type="match status" value="1"/>
</dbReference>
<name>A0AAD5R5F8_PARTN</name>
<sequence>MHYFTPDDATNGVQCIASFKDCSARVHRDLSEGHEAPSRCSRVRLQSDYGNDECLLLKMRKSRRRCFFDVSIDGREAGRIVFELFDDVAPRTTENFVKLCTGAAGLGKQSGIPLHYKGSTFHRVIKDFMIQGGDFTTGKGTGGESIYGGLFDDEGFVLKHDEPFLLSMANKGPNTNGSQFFITTKPAPHLNNKHVVFGKVISGSEVVTEIEHLKVNPRSCPVADVIITNCGELVRKRKREVSSSESSSSDSEQEKRKKKTSTKQKEEKVATVEKEEITRDPVAVCSIKKDDLPPEPPNQHSFLMRRSKTPEDRKKAKESGGKSGKDKHHDNDKKRRRSRTRSPVRKRSRSRSARRRRSRSHSRHRRRPRSRSHRRSGRSERSQPEKIIKVRGRGQMRFTSHLRDKTPPHWKREEAKLITLKRMQELREERANREREYQERIARENAMMEKREMEKRKRNLDDENDERKSDDNGLEENQVEEVEVRVHQEEEKRSQEKHKENSHETEKNSNETNHRDNDKHRSRNSKENRRNDEHDRGREKERRRSHHHGDSG</sequence>
<organism evidence="7 8">
    <name type="scientific">Parelaphostrongylus tenuis</name>
    <name type="common">Meningeal worm</name>
    <dbReference type="NCBI Taxonomy" id="148309"/>
    <lineage>
        <taxon>Eukaryota</taxon>
        <taxon>Metazoa</taxon>
        <taxon>Ecdysozoa</taxon>
        <taxon>Nematoda</taxon>
        <taxon>Chromadorea</taxon>
        <taxon>Rhabditida</taxon>
        <taxon>Rhabditina</taxon>
        <taxon>Rhabditomorpha</taxon>
        <taxon>Strongyloidea</taxon>
        <taxon>Metastrongylidae</taxon>
        <taxon>Parelaphostrongylus</taxon>
    </lineage>
</organism>
<reference evidence="7" key="1">
    <citation type="submission" date="2021-06" db="EMBL/GenBank/DDBJ databases">
        <title>Parelaphostrongylus tenuis whole genome reference sequence.</title>
        <authorList>
            <person name="Garwood T.J."/>
            <person name="Larsen P.A."/>
            <person name="Fountain-Jones N.M."/>
            <person name="Garbe J.R."/>
            <person name="Macchietto M.G."/>
            <person name="Kania S.A."/>
            <person name="Gerhold R.W."/>
            <person name="Richards J.E."/>
            <person name="Wolf T.M."/>
        </authorList>
    </citation>
    <scope>NUCLEOTIDE SEQUENCE</scope>
    <source>
        <strain evidence="7">MNPRO001-30</strain>
        <tissue evidence="7">Meninges</tissue>
    </source>
</reference>
<feature type="compositionally biased region" description="Basic and acidic residues" evidence="5">
    <location>
        <begin position="377"/>
        <end position="388"/>
    </location>
</feature>
<evidence type="ECO:0000259" key="6">
    <source>
        <dbReference type="PROSITE" id="PS50072"/>
    </source>
</evidence>
<dbReference type="SUPFAM" id="SSF50891">
    <property type="entry name" value="Cyclophilin-like"/>
    <property type="match status" value="1"/>
</dbReference>
<dbReference type="PRINTS" id="PR00153">
    <property type="entry name" value="CSAPPISMRASE"/>
</dbReference>
<evidence type="ECO:0000256" key="1">
    <source>
        <dbReference type="ARBA" id="ARBA00000971"/>
    </source>
</evidence>
<keyword evidence="4" id="KW-0413">Isomerase</keyword>
<feature type="compositionally biased region" description="Basic and acidic residues" evidence="5">
    <location>
        <begin position="482"/>
        <end position="552"/>
    </location>
</feature>
<dbReference type="EMBL" id="JAHQIW010006683">
    <property type="protein sequence ID" value="KAJ1369813.1"/>
    <property type="molecule type" value="Genomic_DNA"/>
</dbReference>
<dbReference type="Pfam" id="PF00160">
    <property type="entry name" value="Pro_isomerase"/>
    <property type="match status" value="1"/>
</dbReference>
<accession>A0AAD5R5F8</accession>
<feature type="compositionally biased region" description="Basic and acidic residues" evidence="5">
    <location>
        <begin position="308"/>
        <end position="333"/>
    </location>
</feature>
<dbReference type="AlphaFoldDB" id="A0AAD5R5F8"/>
<dbReference type="EC" id="5.2.1.8" evidence="2"/>
<dbReference type="GO" id="GO:0005739">
    <property type="term" value="C:mitochondrion"/>
    <property type="evidence" value="ECO:0007669"/>
    <property type="project" value="TreeGrafter"/>
</dbReference>
<dbReference type="Gene3D" id="2.40.100.10">
    <property type="entry name" value="Cyclophilin-like"/>
    <property type="match status" value="1"/>
</dbReference>
<evidence type="ECO:0000256" key="2">
    <source>
        <dbReference type="ARBA" id="ARBA00013194"/>
    </source>
</evidence>
<evidence type="ECO:0000313" key="7">
    <source>
        <dbReference type="EMBL" id="KAJ1369813.1"/>
    </source>
</evidence>
<evidence type="ECO:0000256" key="5">
    <source>
        <dbReference type="SAM" id="MobiDB-lite"/>
    </source>
</evidence>
<dbReference type="PROSITE" id="PS00170">
    <property type="entry name" value="CSA_PPIASE_1"/>
    <property type="match status" value="1"/>
</dbReference>
<feature type="compositionally biased region" description="Basic and acidic residues" evidence="5">
    <location>
        <begin position="401"/>
        <end position="471"/>
    </location>
</feature>
<keyword evidence="8" id="KW-1185">Reference proteome</keyword>
<proteinExistence type="predicted"/>
<dbReference type="GO" id="GO:0003755">
    <property type="term" value="F:peptidyl-prolyl cis-trans isomerase activity"/>
    <property type="evidence" value="ECO:0007669"/>
    <property type="project" value="UniProtKB-KW"/>
</dbReference>
<dbReference type="PANTHER" id="PTHR11071:SF561">
    <property type="entry name" value="PEPTIDYL-PROLYL CIS-TRANS ISOMERASE D-RELATED"/>
    <property type="match status" value="1"/>
</dbReference>
<dbReference type="InterPro" id="IPR029000">
    <property type="entry name" value="Cyclophilin-like_dom_sf"/>
</dbReference>
<dbReference type="InterPro" id="IPR020892">
    <property type="entry name" value="Cyclophilin-type_PPIase_CS"/>
</dbReference>